<dbReference type="SUPFAM" id="SSF49265">
    <property type="entry name" value="Fibronectin type III"/>
    <property type="match status" value="1"/>
</dbReference>
<gene>
    <name evidence="2" type="ORF">JL102_15180</name>
</gene>
<dbReference type="EMBL" id="JAESIY010000008">
    <property type="protein sequence ID" value="MBL3657489.1"/>
    <property type="molecule type" value="Genomic_DNA"/>
</dbReference>
<feature type="domain" description="PKD" evidence="1">
    <location>
        <begin position="132"/>
        <end position="190"/>
    </location>
</feature>
<dbReference type="InterPro" id="IPR035986">
    <property type="entry name" value="PKD_dom_sf"/>
</dbReference>
<dbReference type="InterPro" id="IPR013783">
    <property type="entry name" value="Ig-like_fold"/>
</dbReference>
<evidence type="ECO:0000313" key="3">
    <source>
        <dbReference type="Proteomes" id="UP000659388"/>
    </source>
</evidence>
<comment type="caution">
    <text evidence="2">The sequence shown here is derived from an EMBL/GenBank/DDBJ whole genome shotgun (WGS) entry which is preliminary data.</text>
</comment>
<dbReference type="Gene3D" id="2.60.40.10">
    <property type="entry name" value="Immunoglobulins"/>
    <property type="match status" value="3"/>
</dbReference>
<protein>
    <submittedName>
        <fullName evidence="2">Gliding motility-associated C-terminal domain-containing protein</fullName>
    </submittedName>
</protein>
<dbReference type="Proteomes" id="UP000659388">
    <property type="component" value="Unassembled WGS sequence"/>
</dbReference>
<dbReference type="AlphaFoldDB" id="A0A937K0B2"/>
<reference evidence="2" key="1">
    <citation type="submission" date="2021-01" db="EMBL/GenBank/DDBJ databases">
        <title>Fulvivirga kasyanovii gen. nov., sp nov., a novel member of the phylum Bacteroidetes isolated from seawater in a mussel farm.</title>
        <authorList>
            <person name="Zhao L.-H."/>
            <person name="Wang Z.-J."/>
        </authorList>
    </citation>
    <scope>NUCLEOTIDE SEQUENCE</scope>
    <source>
        <strain evidence="2">2943</strain>
    </source>
</reference>
<keyword evidence="3" id="KW-1185">Reference proteome</keyword>
<evidence type="ECO:0000259" key="1">
    <source>
        <dbReference type="PROSITE" id="PS50093"/>
    </source>
</evidence>
<dbReference type="NCBIfam" id="TIGR04131">
    <property type="entry name" value="Bac_Flav_CTERM"/>
    <property type="match status" value="1"/>
</dbReference>
<sequence length="627" mass="69789">MNRSFHYILLLFFITLVNIESHAQYKSVFGKFEVNEIKGCSPFTVSVRFLESCASCNDAIFYEYTYGDVNGTNLTSHTYTQPGVYSLKIFFTSGQDSVAIEVSDPTPPTFDIFKCNNNTIQVSVTDTRFDNYIINYGDGSPEVTVDASSPRATHSYANSSVRTVSVRGINDDGFDNCTSGTQVITPVTTLPAGAITSLEVIDETHVEFNYNLPENVLYQLYIKPNNQGTWQKYGKRFFNIDNQTATTGLRLKDNVYCFMLRAYNPCDMIYTTASNEICTSILSLSTESDVNKLSWTAKSPEVNFTLERSDKLSQPIDANDRSYSDTNISCGTEYCYQLVAHYNGGHTSRSASVCGTAFSNTPPEIPSNIATIVEGQSIMLKWSGTAGTNQYTILRGENNAYEPIGSSTTPSYADQNLNTEEGNYCYRLGITDNCGNSSPNNTNGVCSIFISGYFDRENTAHLSWNEYNGYANGVSSYLIEKTYLDGSSTTTDVGMATTYDNVETDDSEQVVIYRVIARPNDSFENSISNPVTLIKPNNIYFPNAFTPDQNGNNDTFRIHGKYITSFSLMIYNRWGELIFATDNMEESWDGTYNGKILPLGTYALVAEMTDMAGRNIKKTGTIMLLRR</sequence>
<organism evidence="2 3">
    <name type="scientific">Fulvivirga sediminis</name>
    <dbReference type="NCBI Taxonomy" id="2803949"/>
    <lineage>
        <taxon>Bacteria</taxon>
        <taxon>Pseudomonadati</taxon>
        <taxon>Bacteroidota</taxon>
        <taxon>Cytophagia</taxon>
        <taxon>Cytophagales</taxon>
        <taxon>Fulvivirgaceae</taxon>
        <taxon>Fulvivirga</taxon>
    </lineage>
</organism>
<evidence type="ECO:0000313" key="2">
    <source>
        <dbReference type="EMBL" id="MBL3657489.1"/>
    </source>
</evidence>
<name>A0A937K0B2_9BACT</name>
<dbReference type="PROSITE" id="PS50093">
    <property type="entry name" value="PKD"/>
    <property type="match status" value="1"/>
</dbReference>
<proteinExistence type="predicted"/>
<dbReference type="RefSeq" id="WP_202245280.1">
    <property type="nucleotide sequence ID" value="NZ_JAESIY010000008.1"/>
</dbReference>
<dbReference type="SUPFAM" id="SSF49299">
    <property type="entry name" value="PKD domain"/>
    <property type="match status" value="1"/>
</dbReference>
<dbReference type="Pfam" id="PF13585">
    <property type="entry name" value="CHU_C"/>
    <property type="match status" value="1"/>
</dbReference>
<dbReference type="InterPro" id="IPR036116">
    <property type="entry name" value="FN3_sf"/>
</dbReference>
<accession>A0A937K0B2</accession>
<dbReference type="InterPro" id="IPR026341">
    <property type="entry name" value="T9SS_type_B"/>
</dbReference>
<dbReference type="InterPro" id="IPR000601">
    <property type="entry name" value="PKD_dom"/>
</dbReference>